<protein>
    <recommendedName>
        <fullName evidence="3">RING-type domain-containing protein</fullName>
    </recommendedName>
</protein>
<dbReference type="AlphaFoldDB" id="A0A445CK68"/>
<feature type="compositionally biased region" description="Polar residues" evidence="2">
    <location>
        <begin position="49"/>
        <end position="62"/>
    </location>
</feature>
<feature type="compositionally biased region" description="Basic and acidic residues" evidence="2">
    <location>
        <begin position="388"/>
        <end position="400"/>
    </location>
</feature>
<sequence>MGSACCVAAKGRSVPERTGEKGLHRAGYSPKCGSGLNGNHVPITRENENPTCQNSHLTSRNVSMEFKGPLSSERGHSSDGGSTLENSATPISQKSPFDDTFVPNLIATPSVAILSIDIFFILFLCTRCRSVHIKQIFYDVYISLLVKNSVDSSIPNHSFPIPPVFSSPALDPHSNSTPSRRAHRSPGHPLLRQISDSQILGLKSPGYSISEGRPSFVFSPCSNEMATGSLYGSSDGWSMRTFSEMVASSQREICSSDSEYLGSGRHKIIGSSSSRFLHSPSMDQQSCPACARPLTELPNFVARSDVSCVAILVCGHAYHAECLESRTAEANKFDPACPACIVGDNHSSKSSRKDIRVESETSKGKHQKISRSRVADSYLESDVNVSEPQKDIERIGKVSKMEPSSSTRSTHGKPFLKKHFSFRSKSNRTLMENDTARTKGFWGRHRKE</sequence>
<keyword evidence="1" id="KW-0863">Zinc-finger</keyword>
<organism evidence="4 5">
    <name type="scientific">Arachis hypogaea</name>
    <name type="common">Peanut</name>
    <dbReference type="NCBI Taxonomy" id="3818"/>
    <lineage>
        <taxon>Eukaryota</taxon>
        <taxon>Viridiplantae</taxon>
        <taxon>Streptophyta</taxon>
        <taxon>Embryophyta</taxon>
        <taxon>Tracheophyta</taxon>
        <taxon>Spermatophyta</taxon>
        <taxon>Magnoliopsida</taxon>
        <taxon>eudicotyledons</taxon>
        <taxon>Gunneridae</taxon>
        <taxon>Pentapetalae</taxon>
        <taxon>rosids</taxon>
        <taxon>fabids</taxon>
        <taxon>Fabales</taxon>
        <taxon>Fabaceae</taxon>
        <taxon>Papilionoideae</taxon>
        <taxon>50 kb inversion clade</taxon>
        <taxon>dalbergioids sensu lato</taxon>
        <taxon>Dalbergieae</taxon>
        <taxon>Pterocarpus clade</taxon>
        <taxon>Arachis</taxon>
    </lineage>
</organism>
<evidence type="ECO:0000256" key="2">
    <source>
        <dbReference type="SAM" id="MobiDB-lite"/>
    </source>
</evidence>
<dbReference type="Proteomes" id="UP000289738">
    <property type="component" value="Chromosome A06"/>
</dbReference>
<feature type="domain" description="RING-type" evidence="3">
    <location>
        <begin position="287"/>
        <end position="340"/>
    </location>
</feature>
<dbReference type="InterPro" id="IPR013083">
    <property type="entry name" value="Znf_RING/FYVE/PHD"/>
</dbReference>
<dbReference type="Gene3D" id="3.30.40.10">
    <property type="entry name" value="Zinc/RING finger domain, C3HC4 (zinc finger)"/>
    <property type="match status" value="1"/>
</dbReference>
<evidence type="ECO:0000259" key="3">
    <source>
        <dbReference type="PROSITE" id="PS50089"/>
    </source>
</evidence>
<gene>
    <name evidence="4" type="ORF">Ahy_A06g026328</name>
</gene>
<name>A0A445CK68_ARAHY</name>
<feature type="compositionally biased region" description="Basic and acidic residues" evidence="2">
    <location>
        <begin position="13"/>
        <end position="23"/>
    </location>
</feature>
<dbReference type="SUPFAM" id="SSF57850">
    <property type="entry name" value="RING/U-box"/>
    <property type="match status" value="1"/>
</dbReference>
<feature type="region of interest" description="Disordered" evidence="2">
    <location>
        <begin position="170"/>
        <end position="189"/>
    </location>
</feature>
<feature type="region of interest" description="Disordered" evidence="2">
    <location>
        <begin position="345"/>
        <end position="448"/>
    </location>
</feature>
<accession>A0A445CK68</accession>
<dbReference type="PROSITE" id="PS50089">
    <property type="entry name" value="ZF_RING_2"/>
    <property type="match status" value="1"/>
</dbReference>
<keyword evidence="5" id="KW-1185">Reference proteome</keyword>
<feature type="compositionally biased region" description="Polar residues" evidence="2">
    <location>
        <begin position="79"/>
        <end position="95"/>
    </location>
</feature>
<evidence type="ECO:0000313" key="4">
    <source>
        <dbReference type="EMBL" id="RYR51307.1"/>
    </source>
</evidence>
<feature type="compositionally biased region" description="Basic residues" evidence="2">
    <location>
        <begin position="410"/>
        <end position="426"/>
    </location>
</feature>
<dbReference type="InterPro" id="IPR001841">
    <property type="entry name" value="Znf_RING"/>
</dbReference>
<keyword evidence="1" id="KW-0479">Metal-binding</keyword>
<feature type="region of interest" description="Disordered" evidence="2">
    <location>
        <begin position="1"/>
        <end position="26"/>
    </location>
</feature>
<evidence type="ECO:0000256" key="1">
    <source>
        <dbReference type="PROSITE-ProRule" id="PRU00175"/>
    </source>
</evidence>
<comment type="caution">
    <text evidence="4">The sequence shown here is derived from an EMBL/GenBank/DDBJ whole genome shotgun (WGS) entry which is preliminary data.</text>
</comment>
<feature type="compositionally biased region" description="Basic and acidic residues" evidence="2">
    <location>
        <begin position="351"/>
        <end position="363"/>
    </location>
</feature>
<dbReference type="STRING" id="3818.A0A445CK68"/>
<keyword evidence="1" id="KW-0862">Zinc</keyword>
<reference evidence="4 5" key="1">
    <citation type="submission" date="2019-01" db="EMBL/GenBank/DDBJ databases">
        <title>Sequencing of cultivated peanut Arachis hypogaea provides insights into genome evolution and oil improvement.</title>
        <authorList>
            <person name="Chen X."/>
        </authorList>
    </citation>
    <scope>NUCLEOTIDE SEQUENCE [LARGE SCALE GENOMIC DNA]</scope>
    <source>
        <strain evidence="5">cv. Fuhuasheng</strain>
        <tissue evidence="4">Leaves</tissue>
    </source>
</reference>
<evidence type="ECO:0000313" key="5">
    <source>
        <dbReference type="Proteomes" id="UP000289738"/>
    </source>
</evidence>
<feature type="region of interest" description="Disordered" evidence="2">
    <location>
        <begin position="38"/>
        <end position="95"/>
    </location>
</feature>
<dbReference type="EMBL" id="SDMP01000006">
    <property type="protein sequence ID" value="RYR51307.1"/>
    <property type="molecule type" value="Genomic_DNA"/>
</dbReference>
<proteinExistence type="predicted"/>
<dbReference type="PANTHER" id="PTHR31150">
    <property type="entry name" value="EXPRESSED PROTEIN"/>
    <property type="match status" value="1"/>
</dbReference>
<dbReference type="GO" id="GO:0008270">
    <property type="term" value="F:zinc ion binding"/>
    <property type="evidence" value="ECO:0007669"/>
    <property type="project" value="UniProtKB-KW"/>
</dbReference>
<dbReference type="PANTHER" id="PTHR31150:SF32">
    <property type="entry name" value="RING_U-BOX SUPERFAMILY PROTEIN"/>
    <property type="match status" value="1"/>
</dbReference>